<feature type="compositionally biased region" description="Basic and acidic residues" evidence="1">
    <location>
        <begin position="554"/>
        <end position="569"/>
    </location>
</feature>
<proteinExistence type="predicted"/>
<feature type="region of interest" description="Disordered" evidence="1">
    <location>
        <begin position="554"/>
        <end position="586"/>
    </location>
</feature>
<dbReference type="REBASE" id="451747">
    <property type="entry name" value="TspA0121ORF9410P"/>
</dbReference>
<dbReference type="RefSeq" id="WP_197551032.1">
    <property type="nucleotide sequence ID" value="NZ_CP063213.1"/>
</dbReference>
<dbReference type="EMBL" id="CP063213">
    <property type="protein sequence ID" value="QOR45460.1"/>
    <property type="molecule type" value="Genomic_DNA"/>
</dbReference>
<dbReference type="Proteomes" id="UP000595053">
    <property type="component" value="Chromosome"/>
</dbReference>
<feature type="compositionally biased region" description="Polar residues" evidence="1">
    <location>
        <begin position="570"/>
        <end position="586"/>
    </location>
</feature>
<reference evidence="2 3" key="1">
    <citation type="submission" date="2020-10" db="EMBL/GenBank/DDBJ databases">
        <title>Trueperella pecoris sp. nov. isolated from bovine and porcine specimens.</title>
        <authorList>
            <person name="Schoenecker L."/>
            <person name="Schnydrig P."/>
            <person name="Brodard I."/>
            <person name="Thomann A."/>
            <person name="Hemphill A."/>
            <person name="Rodriguez-Campos S."/>
            <person name="Perreten V."/>
            <person name="Jores J."/>
            <person name="Kittl S."/>
        </authorList>
    </citation>
    <scope>NUCLEOTIDE SEQUENCE [LARGE SCALE GENOMIC DNA]</scope>
    <source>
        <strain evidence="2 3">15A0121</strain>
    </source>
</reference>
<evidence type="ECO:0000313" key="3">
    <source>
        <dbReference type="Proteomes" id="UP000595053"/>
    </source>
</evidence>
<dbReference type="Gene3D" id="3.30.565.10">
    <property type="entry name" value="Histidine kinase-like ATPase, C-terminal domain"/>
    <property type="match status" value="1"/>
</dbReference>
<keyword evidence="3" id="KW-1185">Reference proteome</keyword>
<gene>
    <name evidence="2" type="ORF">INS88_09405</name>
</gene>
<dbReference type="AlphaFoldDB" id="A0A7M1QTS6"/>
<keyword evidence="2" id="KW-0067">ATP-binding</keyword>
<sequence length="586" mass="65535">MTPSGTPQFTFEFSLTVLNHLGRQLYRNFITVLGEAISNAWDADATQVEITIDRETRSMRIEDDGHGMSHDDIQNKFLKIGYSKRKNGDRTTDGGRPFIGAKGIGKLALLSCADSVSVISRKGGGGVDGCVIDNIRIDQAIDEDKSSQHVALAFPSDEELASFTSPHGTVLTFTNVRMPNSTDPFLRKALALFFRFSLVDEDFTIIFNGKPITLTDAQDLALSTQYVWTLGEFIDPFLKLINAPANRTVVFTPPEELPSLHGFLATVKKPADLRVFGASEKIGVDLFVNGRLRERNILRHRPSARVPAQYLYGQIHLNKLDDGTAPEPFTSSREGVLDDNELFGQLLDYLESILPKLFDQWDGWRLADKQEGDADNTKRKSKSARAADKLGNEKKEELFGKMEKSAQFEATLNRASADVGPAVEEYTALFILENLLREVLTKYQMSLNSRARSELKGYREEDDKHFKASGFEEQCRKNTKDPWFVGLEHLLNSVQSQRSQRTKADMFDRHRPGIVYLRNIVMHTAGLTHFGHEKLFAYQSTLAGLIQSIVASEEHNRQNQTGDAEHDAQETQPDNSSSSQPASGDN</sequence>
<name>A0A7M1QTS6_9ACTO</name>
<dbReference type="Pfam" id="PF13589">
    <property type="entry name" value="HATPase_c_3"/>
    <property type="match status" value="1"/>
</dbReference>
<evidence type="ECO:0000313" key="2">
    <source>
        <dbReference type="EMBL" id="QOR45460.1"/>
    </source>
</evidence>
<organism evidence="2 3">
    <name type="scientific">Trueperella pecoris</name>
    <dbReference type="NCBI Taxonomy" id="2733571"/>
    <lineage>
        <taxon>Bacteria</taxon>
        <taxon>Bacillati</taxon>
        <taxon>Actinomycetota</taxon>
        <taxon>Actinomycetes</taxon>
        <taxon>Actinomycetales</taxon>
        <taxon>Actinomycetaceae</taxon>
        <taxon>Trueperella</taxon>
    </lineage>
</organism>
<keyword evidence="2" id="KW-0547">Nucleotide-binding</keyword>
<dbReference type="InterPro" id="IPR036890">
    <property type="entry name" value="HATPase_C_sf"/>
</dbReference>
<feature type="region of interest" description="Disordered" evidence="1">
    <location>
        <begin position="370"/>
        <end position="392"/>
    </location>
</feature>
<accession>A0A7M1QTS6</accession>
<evidence type="ECO:0000256" key="1">
    <source>
        <dbReference type="SAM" id="MobiDB-lite"/>
    </source>
</evidence>
<dbReference type="SUPFAM" id="SSF55874">
    <property type="entry name" value="ATPase domain of HSP90 chaperone/DNA topoisomerase II/histidine kinase"/>
    <property type="match status" value="1"/>
</dbReference>
<dbReference type="GO" id="GO:0005524">
    <property type="term" value="F:ATP binding"/>
    <property type="evidence" value="ECO:0007669"/>
    <property type="project" value="UniProtKB-KW"/>
</dbReference>
<protein>
    <submittedName>
        <fullName evidence="2">ATP-binding protein</fullName>
    </submittedName>
</protein>